<keyword evidence="1" id="KW-0560">Oxidoreductase</keyword>
<dbReference type="Gene3D" id="3.30.465.10">
    <property type="match status" value="1"/>
</dbReference>
<dbReference type="GO" id="GO:0080049">
    <property type="term" value="F:L-gulono-1,4-lactone dehydrogenase activity"/>
    <property type="evidence" value="ECO:0007669"/>
    <property type="project" value="TreeGrafter"/>
</dbReference>
<dbReference type="NCBIfam" id="TIGR01679">
    <property type="entry name" value="bact_FAD_ox"/>
    <property type="match status" value="1"/>
</dbReference>
<evidence type="ECO:0000259" key="2">
    <source>
        <dbReference type="PROSITE" id="PS51387"/>
    </source>
</evidence>
<dbReference type="InterPro" id="IPR006094">
    <property type="entry name" value="Oxid_FAD_bind_N"/>
</dbReference>
<dbReference type="PROSITE" id="PS51387">
    <property type="entry name" value="FAD_PCMH"/>
    <property type="match status" value="1"/>
</dbReference>
<dbReference type="GO" id="GO:0071949">
    <property type="term" value="F:FAD binding"/>
    <property type="evidence" value="ECO:0007669"/>
    <property type="project" value="InterPro"/>
</dbReference>
<dbReference type="InterPro" id="IPR010031">
    <property type="entry name" value="FAD_lactone_oxidase-like"/>
</dbReference>
<dbReference type="Gene3D" id="1.10.45.10">
    <property type="entry name" value="Vanillyl-alcohol Oxidase, Chain A, domain 4"/>
    <property type="match status" value="1"/>
</dbReference>
<dbReference type="InterPro" id="IPR007173">
    <property type="entry name" value="ALO_C"/>
</dbReference>
<dbReference type="GO" id="GO:0003885">
    <property type="term" value="F:D-arabinono-1,4-lactone oxidase activity"/>
    <property type="evidence" value="ECO:0007669"/>
    <property type="project" value="InterPro"/>
</dbReference>
<dbReference type="RefSeq" id="WP_239165697.1">
    <property type="nucleotide sequence ID" value="NZ_BONH01000030.1"/>
</dbReference>
<organism evidence="3 4">
    <name type="scientific">Catellatospora citrea</name>
    <dbReference type="NCBI Taxonomy" id="53366"/>
    <lineage>
        <taxon>Bacteria</taxon>
        <taxon>Bacillati</taxon>
        <taxon>Actinomycetota</taxon>
        <taxon>Actinomycetes</taxon>
        <taxon>Micromonosporales</taxon>
        <taxon>Micromonosporaceae</taxon>
        <taxon>Catellatospora</taxon>
    </lineage>
</organism>
<name>A0A8J3P239_9ACTN</name>
<dbReference type="Proteomes" id="UP000659904">
    <property type="component" value="Unassembled WGS sequence"/>
</dbReference>
<dbReference type="GO" id="GO:0016020">
    <property type="term" value="C:membrane"/>
    <property type="evidence" value="ECO:0007669"/>
    <property type="project" value="InterPro"/>
</dbReference>
<dbReference type="Pfam" id="PF01565">
    <property type="entry name" value="FAD_binding_4"/>
    <property type="match status" value="1"/>
</dbReference>
<dbReference type="EMBL" id="BONH01000030">
    <property type="protein sequence ID" value="GIG00648.1"/>
    <property type="molecule type" value="Genomic_DNA"/>
</dbReference>
<dbReference type="InterPro" id="IPR016167">
    <property type="entry name" value="FAD-bd_PCMH_sub1"/>
</dbReference>
<dbReference type="InterPro" id="IPR016171">
    <property type="entry name" value="Vanillyl_alc_oxidase_C-sub2"/>
</dbReference>
<gene>
    <name evidence="3" type="ORF">Cci01nite_57410</name>
</gene>
<dbReference type="InterPro" id="IPR016166">
    <property type="entry name" value="FAD-bd_PCMH"/>
</dbReference>
<dbReference type="InterPro" id="IPR036318">
    <property type="entry name" value="FAD-bd_PCMH-like_sf"/>
</dbReference>
<reference evidence="3 4" key="1">
    <citation type="submission" date="2021-01" db="EMBL/GenBank/DDBJ databases">
        <title>Whole genome shotgun sequence of Catellatospora citrea NBRC 14495.</title>
        <authorList>
            <person name="Komaki H."/>
            <person name="Tamura T."/>
        </authorList>
    </citation>
    <scope>NUCLEOTIDE SEQUENCE [LARGE SCALE GENOMIC DNA]</scope>
    <source>
        <strain evidence="3 4">NBRC 14495</strain>
    </source>
</reference>
<evidence type="ECO:0000313" key="4">
    <source>
        <dbReference type="Proteomes" id="UP000659904"/>
    </source>
</evidence>
<evidence type="ECO:0000256" key="1">
    <source>
        <dbReference type="ARBA" id="ARBA00023002"/>
    </source>
</evidence>
<accession>A0A8J3P239</accession>
<dbReference type="PANTHER" id="PTHR43762:SF1">
    <property type="entry name" value="D-ARABINONO-1,4-LACTONE OXIDASE"/>
    <property type="match status" value="1"/>
</dbReference>
<dbReference type="Gene3D" id="3.30.43.10">
    <property type="entry name" value="Uridine Diphospho-n-acetylenolpyruvylglucosamine Reductase, domain 2"/>
    <property type="match status" value="1"/>
</dbReference>
<proteinExistence type="predicted"/>
<dbReference type="InterPro" id="IPR016169">
    <property type="entry name" value="FAD-bd_PCMH_sub2"/>
</dbReference>
<dbReference type="AlphaFoldDB" id="A0A8J3P239"/>
<dbReference type="Gene3D" id="3.30.70.2520">
    <property type="match status" value="1"/>
</dbReference>
<dbReference type="Pfam" id="PF04030">
    <property type="entry name" value="ALO"/>
    <property type="match status" value="1"/>
</dbReference>
<dbReference type="PANTHER" id="PTHR43762">
    <property type="entry name" value="L-GULONOLACTONE OXIDASE"/>
    <property type="match status" value="1"/>
</dbReference>
<dbReference type="SUPFAM" id="SSF56176">
    <property type="entry name" value="FAD-binding/transporter-associated domain-like"/>
    <property type="match status" value="1"/>
</dbReference>
<comment type="caution">
    <text evidence="3">The sequence shown here is derived from an EMBL/GenBank/DDBJ whole genome shotgun (WGS) entry which is preliminary data.</text>
</comment>
<protein>
    <submittedName>
        <fullName evidence="3">FAD-linked oxidoreductase</fullName>
    </submittedName>
</protein>
<dbReference type="PIRSF" id="PIRSF000136">
    <property type="entry name" value="LGO_GLO"/>
    <property type="match status" value="1"/>
</dbReference>
<keyword evidence="4" id="KW-1185">Reference proteome</keyword>
<evidence type="ECO:0000313" key="3">
    <source>
        <dbReference type="EMBL" id="GIG00648.1"/>
    </source>
</evidence>
<sequence length="436" mass="48449">MSSSTVWRNWSRIESVTPARVAYPSSPDEVVQAIAAARADGLRVKPIGAGHSFTGIAVAPGVQLDLRNLQGVLAVDEQRHRVKLAAGTHLYRLPELLKPYGLALQNMGDIDAQTIAGATSTGTHGTGHAFGGLATQIVALTLATADGRVLEISENSNPELLDAARLGLGALGVLLDITVQCVPAFQLQAIEKPEPLAEVLAQWEQRALGADHFEFYWFPHTQTALTKTNTRLPMDAPRKPLGGFQRWMDDDFMSNTVFNWVCHVGKAAPALTPPINRLAQRLTNNREFTDVSTSVFTTKREVRFREMEYALPREEVPDVLRALDRLITQNGWRISFPVEVRVAAPDDIWLSTAHGRESGYVAIHRFFKEDPHTYFRLAEQIFRAHGGRPHWGKMHYQDASTLAPTYPRFGDFLAVRDKLDPERVFANDYLDRVLGA</sequence>
<feature type="domain" description="FAD-binding PCMH-type" evidence="2">
    <location>
        <begin position="14"/>
        <end position="184"/>
    </location>
</feature>